<dbReference type="InterPro" id="IPR002559">
    <property type="entry name" value="Transposase_11"/>
</dbReference>
<dbReference type="EMBL" id="CP000697">
    <property type="protein sequence ID" value="ABQ31477.1"/>
    <property type="molecule type" value="Genomic_DNA"/>
</dbReference>
<dbReference type="AlphaFoldDB" id="A5G0U5"/>
<name>A5G0U5_ACICJ</name>
<gene>
    <name evidence="2" type="ordered locus">Acry_2282</name>
</gene>
<dbReference type="GO" id="GO:0004803">
    <property type="term" value="F:transposase activity"/>
    <property type="evidence" value="ECO:0007669"/>
    <property type="project" value="InterPro"/>
</dbReference>
<reference evidence="2 3" key="1">
    <citation type="submission" date="2007-05" db="EMBL/GenBank/DDBJ databases">
        <title>Complete sequence of chromosome of Acidiphilium cryptum JF-5.</title>
        <authorList>
            <consortium name="US DOE Joint Genome Institute"/>
            <person name="Copeland A."/>
            <person name="Lucas S."/>
            <person name="Lapidus A."/>
            <person name="Barry K."/>
            <person name="Detter J.C."/>
            <person name="Glavina del Rio T."/>
            <person name="Hammon N."/>
            <person name="Israni S."/>
            <person name="Dalin E."/>
            <person name="Tice H."/>
            <person name="Pitluck S."/>
            <person name="Sims D."/>
            <person name="Brettin T."/>
            <person name="Bruce D."/>
            <person name="Han C."/>
            <person name="Schmutz J."/>
            <person name="Larimer F."/>
            <person name="Land M."/>
            <person name="Hauser L."/>
            <person name="Kyrpides N."/>
            <person name="Kim E."/>
            <person name="Magnuson T."/>
            <person name="Richardson P."/>
        </authorList>
    </citation>
    <scope>NUCLEOTIDE SEQUENCE [LARGE SCALE GENOMIC DNA]</scope>
    <source>
        <strain evidence="2 3">JF-5</strain>
    </source>
</reference>
<dbReference type="eggNOG" id="COG0309">
    <property type="taxonomic scope" value="Bacteria"/>
</dbReference>
<evidence type="ECO:0000259" key="1">
    <source>
        <dbReference type="Pfam" id="PF01609"/>
    </source>
</evidence>
<evidence type="ECO:0000313" key="2">
    <source>
        <dbReference type="EMBL" id="ABQ31477.1"/>
    </source>
</evidence>
<dbReference type="KEGG" id="acr:Acry_2282"/>
<feature type="domain" description="Transposase IS4-like" evidence="1">
    <location>
        <begin position="11"/>
        <end position="64"/>
    </location>
</feature>
<dbReference type="GO" id="GO:0006313">
    <property type="term" value="P:DNA transposition"/>
    <property type="evidence" value="ECO:0007669"/>
    <property type="project" value="InterPro"/>
</dbReference>
<dbReference type="Pfam" id="PF01609">
    <property type="entry name" value="DDE_Tnp_1"/>
    <property type="match status" value="1"/>
</dbReference>
<dbReference type="Proteomes" id="UP000000245">
    <property type="component" value="Chromosome"/>
</dbReference>
<dbReference type="HOGENOM" id="CLU_055261_9_3_5"/>
<dbReference type="GO" id="GO:0003677">
    <property type="term" value="F:DNA binding"/>
    <property type="evidence" value="ECO:0007669"/>
    <property type="project" value="InterPro"/>
</dbReference>
<evidence type="ECO:0000313" key="3">
    <source>
        <dbReference type="Proteomes" id="UP000000245"/>
    </source>
</evidence>
<protein>
    <submittedName>
        <fullName evidence="2">Transposase, IS4 family</fullName>
    </submittedName>
</protein>
<sequence length="102" mass="11344">MPPRMSRVRVAAVLLTPGQVSDISGARLLLPTMPPPEDLIADKAYDADDLRAFLTRQGTRLVISTTPHRRAIPAFDSVAYRLGNLIECAFCRLKDRRAIVTR</sequence>
<keyword evidence="3" id="KW-1185">Reference proteome</keyword>
<dbReference type="STRING" id="349163.Acry_2282"/>
<proteinExistence type="predicted"/>
<organism evidence="2 3">
    <name type="scientific">Acidiphilium cryptum (strain JF-5)</name>
    <dbReference type="NCBI Taxonomy" id="349163"/>
    <lineage>
        <taxon>Bacteria</taxon>
        <taxon>Pseudomonadati</taxon>
        <taxon>Pseudomonadota</taxon>
        <taxon>Alphaproteobacteria</taxon>
        <taxon>Acetobacterales</taxon>
        <taxon>Acidocellaceae</taxon>
        <taxon>Acidiphilium</taxon>
    </lineage>
</organism>
<accession>A5G0U5</accession>